<protein>
    <recommendedName>
        <fullName evidence="3">ATP-dependent exodnase (Exonuclease V) alpha subunit-helicase superfamily I member</fullName>
    </recommendedName>
</protein>
<accession>A0A098L892</accession>
<keyword evidence="2" id="KW-1185">Reference proteome</keyword>
<sequence length="266" mass="30612">MKNKLLFLIGLIPFLFGFVGPSLPISREMPYGPNEVLEYRIHYGFMNAGEARIEVHPKLYLVNNKVCYKATVTGRSTGAFDFALRIRDQWGTYIDTSSKNPQRAFRTIEEGKYRLKEYAYFDYKSNQVNLERETKGNKKETRIYSITDDVQDIISGYYFLRTINYNALHLNDTLKVNAFFEDKLYDFSVKYLGKGQVKTKFGSITAIKLSPIMPDNELFKGGSSIRLWLSDDKNKIPLKVEADMVVGAVEIDLKGYEGLKHPICFK</sequence>
<comment type="caution">
    <text evidence="1">The sequence shown here is derived from an EMBL/GenBank/DDBJ whole genome shotgun (WGS) entry which is preliminary data.</text>
</comment>
<dbReference type="AlphaFoldDB" id="A0A098L892"/>
<proteinExistence type="predicted"/>
<name>A0A098L892_9BACT</name>
<gene>
    <name evidence="1" type="ORF">MYP_91</name>
</gene>
<dbReference type="eggNOG" id="COG3170">
    <property type="taxonomic scope" value="Bacteria"/>
</dbReference>
<evidence type="ECO:0000313" key="2">
    <source>
        <dbReference type="Proteomes" id="UP000030185"/>
    </source>
</evidence>
<reference evidence="1 2" key="1">
    <citation type="submission" date="2014-09" db="EMBL/GenBank/DDBJ databases">
        <title>Sporocytophaga myxococcoides PG-01 genome sequencing.</title>
        <authorList>
            <person name="Liu L."/>
            <person name="Gao P.J."/>
            <person name="Chen G.J."/>
            <person name="Wang L.S."/>
        </authorList>
    </citation>
    <scope>NUCLEOTIDE SEQUENCE [LARGE SCALE GENOMIC DNA]</scope>
    <source>
        <strain evidence="1 2">PG-01</strain>
    </source>
</reference>
<evidence type="ECO:0000313" key="1">
    <source>
        <dbReference type="EMBL" id="GAL82865.1"/>
    </source>
</evidence>
<dbReference type="EMBL" id="BBLT01000001">
    <property type="protein sequence ID" value="GAL82865.1"/>
    <property type="molecule type" value="Genomic_DNA"/>
</dbReference>
<dbReference type="Pfam" id="PF11306">
    <property type="entry name" value="DUF3108"/>
    <property type="match status" value="1"/>
</dbReference>
<dbReference type="RefSeq" id="WP_045456995.1">
    <property type="nucleotide sequence ID" value="NZ_BBLT01000001.1"/>
</dbReference>
<dbReference type="Proteomes" id="UP000030185">
    <property type="component" value="Unassembled WGS sequence"/>
</dbReference>
<dbReference type="OrthoDB" id="9808473at2"/>
<dbReference type="InterPro" id="IPR021457">
    <property type="entry name" value="DUF3108"/>
</dbReference>
<evidence type="ECO:0008006" key="3">
    <source>
        <dbReference type="Google" id="ProtNLM"/>
    </source>
</evidence>
<dbReference type="STRING" id="153721.MYP_91"/>
<organism evidence="1 2">
    <name type="scientific">Sporocytophaga myxococcoides</name>
    <dbReference type="NCBI Taxonomy" id="153721"/>
    <lineage>
        <taxon>Bacteria</taxon>
        <taxon>Pseudomonadati</taxon>
        <taxon>Bacteroidota</taxon>
        <taxon>Cytophagia</taxon>
        <taxon>Cytophagales</taxon>
        <taxon>Cytophagaceae</taxon>
        <taxon>Sporocytophaga</taxon>
    </lineage>
</organism>